<dbReference type="RefSeq" id="WP_084354175.1">
    <property type="nucleotide sequence ID" value="NZ_FWYD01000020.1"/>
</dbReference>
<evidence type="ECO:0000259" key="1">
    <source>
        <dbReference type="Pfam" id="PF01370"/>
    </source>
</evidence>
<organism evidence="2 3">
    <name type="scientific">Primorskyibacter flagellatus</name>
    <dbReference type="NCBI Taxonomy" id="1387277"/>
    <lineage>
        <taxon>Bacteria</taxon>
        <taxon>Pseudomonadati</taxon>
        <taxon>Pseudomonadota</taxon>
        <taxon>Alphaproteobacteria</taxon>
        <taxon>Rhodobacterales</taxon>
        <taxon>Roseobacteraceae</taxon>
        <taxon>Primorskyibacter</taxon>
    </lineage>
</organism>
<dbReference type="STRING" id="1387277.SAMN06295998_12045"/>
<gene>
    <name evidence="2" type="ORF">SAMN06295998_12045</name>
</gene>
<protein>
    <submittedName>
        <fullName evidence="2">UDP-glucose 4-epimerase</fullName>
    </submittedName>
</protein>
<dbReference type="Gene3D" id="3.40.50.720">
    <property type="entry name" value="NAD(P)-binding Rossmann-like Domain"/>
    <property type="match status" value="1"/>
</dbReference>
<feature type="domain" description="NAD-dependent epimerase/dehydratase" evidence="1">
    <location>
        <begin position="21"/>
        <end position="226"/>
    </location>
</feature>
<dbReference type="InterPro" id="IPR036291">
    <property type="entry name" value="NAD(P)-bd_dom_sf"/>
</dbReference>
<dbReference type="OrthoDB" id="7770745at2"/>
<dbReference type="Pfam" id="PF01370">
    <property type="entry name" value="Epimerase"/>
    <property type="match status" value="1"/>
</dbReference>
<evidence type="ECO:0000313" key="3">
    <source>
        <dbReference type="Proteomes" id="UP000192330"/>
    </source>
</evidence>
<dbReference type="SUPFAM" id="SSF51735">
    <property type="entry name" value="NAD(P)-binding Rossmann-fold domains"/>
    <property type="match status" value="1"/>
</dbReference>
<dbReference type="AlphaFoldDB" id="A0A1W2E0K5"/>
<dbReference type="EMBL" id="FWYD01000020">
    <property type="protein sequence ID" value="SMD03294.1"/>
    <property type="molecule type" value="Genomic_DNA"/>
</dbReference>
<dbReference type="InterPro" id="IPR001509">
    <property type="entry name" value="Epimerase_deHydtase"/>
</dbReference>
<dbReference type="Proteomes" id="UP000192330">
    <property type="component" value="Unassembled WGS sequence"/>
</dbReference>
<keyword evidence="3" id="KW-1185">Reference proteome</keyword>
<reference evidence="2 3" key="1">
    <citation type="submission" date="2017-04" db="EMBL/GenBank/DDBJ databases">
        <authorList>
            <person name="Afonso C.L."/>
            <person name="Miller P.J."/>
            <person name="Scott M.A."/>
            <person name="Spackman E."/>
            <person name="Goraichik I."/>
            <person name="Dimitrov K.M."/>
            <person name="Suarez D.L."/>
            <person name="Swayne D.E."/>
        </authorList>
    </citation>
    <scope>NUCLEOTIDE SEQUENCE [LARGE SCALE GENOMIC DNA]</scope>
    <source>
        <strain evidence="2 3">CGMCC 1.12644</strain>
    </source>
</reference>
<sequence length="320" mass="34620">MILLEWDRTARQAPGVAAVFGTGLIGRTAIDALRRNLDCVRLHHMQWDWSSDTSGQARQIAQTVRNALDPHEDAVFATIWAAGHSGFGTDPAGMQTELAALEDVMNLVQKIGATLPPNRRCFIHTSSAGGLFEGQTACGANTKPVPLRPYGEGKLAQEACVRNSDALGRRHILRPSSVYGYVPGARRGLFTVLVATALQGKTARIMGAMNTLRDYIFADDIGRFISDLVCNHASNPISNAVSTTLLASGRPAAIYEVINVVKACVGRPLFIKIDPHPENARHNTFLRTALPRDFKPTGLHEGIALTVGAVCRDRFQGAFL</sequence>
<name>A0A1W2E0K5_9RHOB</name>
<evidence type="ECO:0000313" key="2">
    <source>
        <dbReference type="EMBL" id="SMD03294.1"/>
    </source>
</evidence>
<proteinExistence type="predicted"/>
<accession>A0A1W2E0K5</accession>